<reference evidence="6 7" key="1">
    <citation type="submission" date="2017-10" db="EMBL/GenBank/DDBJ databases">
        <title>Novel microbial diversity and functional potential in the marine mammal oral microbiome.</title>
        <authorList>
            <person name="Dudek N.K."/>
            <person name="Sun C.L."/>
            <person name="Burstein D."/>
            <person name="Kantor R.S."/>
            <person name="Aliaga Goltsman D.S."/>
            <person name="Bik E.M."/>
            <person name="Thomas B.C."/>
            <person name="Banfield J.F."/>
            <person name="Relman D.A."/>
        </authorList>
    </citation>
    <scope>NUCLEOTIDE SEQUENCE [LARGE SCALE GENOMIC DNA]</scope>
    <source>
        <strain evidence="6">DOLZORAL124_49_17</strain>
    </source>
</reference>
<proteinExistence type="inferred from homology"/>
<evidence type="ECO:0000256" key="4">
    <source>
        <dbReference type="ARBA" id="ARBA00023172"/>
    </source>
</evidence>
<dbReference type="Pfam" id="PF02646">
    <property type="entry name" value="RmuC"/>
    <property type="match status" value="1"/>
</dbReference>
<dbReference type="GO" id="GO:0006310">
    <property type="term" value="P:DNA recombination"/>
    <property type="evidence" value="ECO:0007669"/>
    <property type="project" value="UniProtKB-KW"/>
</dbReference>
<keyword evidence="5" id="KW-1133">Transmembrane helix</keyword>
<accession>A0A2G6EB81</accession>
<evidence type="ECO:0000256" key="5">
    <source>
        <dbReference type="SAM" id="Phobius"/>
    </source>
</evidence>
<keyword evidence="4" id="KW-0233">DNA recombination</keyword>
<evidence type="ECO:0000256" key="1">
    <source>
        <dbReference type="ARBA" id="ARBA00003416"/>
    </source>
</evidence>
<gene>
    <name evidence="6" type="ORF">CSB45_01055</name>
</gene>
<comment type="similarity">
    <text evidence="2">Belongs to the RmuC family.</text>
</comment>
<evidence type="ECO:0000256" key="2">
    <source>
        <dbReference type="ARBA" id="ARBA00009840"/>
    </source>
</evidence>
<name>A0A2G6EB81_9BACT</name>
<dbReference type="PANTHER" id="PTHR30563:SF0">
    <property type="entry name" value="DNA RECOMBINATION PROTEIN RMUC"/>
    <property type="match status" value="1"/>
</dbReference>
<keyword evidence="3" id="KW-0175">Coiled coil</keyword>
<comment type="function">
    <text evidence="1">Involved in DNA recombination.</text>
</comment>
<keyword evidence="5" id="KW-0472">Membrane</keyword>
<organism evidence="6 7">
    <name type="scientific">candidate division KSB3 bacterium</name>
    <dbReference type="NCBI Taxonomy" id="2044937"/>
    <lineage>
        <taxon>Bacteria</taxon>
        <taxon>candidate division KSB3</taxon>
    </lineage>
</organism>
<dbReference type="PANTHER" id="PTHR30563">
    <property type="entry name" value="DNA RECOMBINATION PROTEIN RMUC"/>
    <property type="match status" value="1"/>
</dbReference>
<dbReference type="EMBL" id="PDPS01000020">
    <property type="protein sequence ID" value="PID59031.1"/>
    <property type="molecule type" value="Genomic_DNA"/>
</dbReference>
<keyword evidence="5" id="KW-0812">Transmembrane</keyword>
<dbReference type="InterPro" id="IPR003798">
    <property type="entry name" value="DNA_recombination_RmuC"/>
</dbReference>
<comment type="caution">
    <text evidence="6">The sequence shown here is derived from an EMBL/GenBank/DDBJ whole genome shotgun (WGS) entry which is preliminary data.</text>
</comment>
<evidence type="ECO:0000313" key="7">
    <source>
        <dbReference type="Proteomes" id="UP000229740"/>
    </source>
</evidence>
<dbReference type="Proteomes" id="UP000229740">
    <property type="component" value="Unassembled WGS sequence"/>
</dbReference>
<sequence length="470" mass="53574">MDISIRHPIHRADALGNREDKTVACLLFFLDKTGRDGHLYVVHGRMLVDSGQETRVLLNERFMELLLGVGLLLNIGLGVWVILSIRSLKDERAVVSCMKRDFAEQQRFLSNLIQTGSADTAERISRSSGTLRQEIADRLSEEFLHIQERVDAQLTRGRKESRYMQAKTTQSLEGKFRHLEASTHTQLGMIRDKMDQRLGEIGQDVQARLNENMQEGFRHFEKVQEHLKAAEKQLHTVATVSSSINELNALLKLPHMRGGFGEAALERLLQDFLPQHLFELQSTIAEAGRVDVLVKFPKASLPIDSKFPREQVLHLFQSSDPKKLTEARKLLRKVLRLEARRISKYIRPDAGTMDMAVMFLPSEILYFEVIRDERLWEDLGKMHVFPASPNTLAIMLRSIAIAHDYYEMAASVEKTIENLQKAQRHFAHFESKFAAIGQGLDAARDAYHVANTHLNRYSSSVIRLTGTKEA</sequence>
<evidence type="ECO:0008006" key="8">
    <source>
        <dbReference type="Google" id="ProtNLM"/>
    </source>
</evidence>
<feature type="transmembrane region" description="Helical" evidence="5">
    <location>
        <begin position="65"/>
        <end position="83"/>
    </location>
</feature>
<protein>
    <recommendedName>
        <fullName evidence="8">DNA recombination protein RmuC</fullName>
    </recommendedName>
</protein>
<dbReference type="AlphaFoldDB" id="A0A2G6EB81"/>
<evidence type="ECO:0000313" key="6">
    <source>
        <dbReference type="EMBL" id="PID59031.1"/>
    </source>
</evidence>
<evidence type="ECO:0000256" key="3">
    <source>
        <dbReference type="ARBA" id="ARBA00023054"/>
    </source>
</evidence>